<organism evidence="1 2">
    <name type="scientific">Vibrio agarilyticus</name>
    <dbReference type="NCBI Taxonomy" id="2726741"/>
    <lineage>
        <taxon>Bacteria</taxon>
        <taxon>Pseudomonadati</taxon>
        <taxon>Pseudomonadota</taxon>
        <taxon>Gammaproteobacteria</taxon>
        <taxon>Vibrionales</taxon>
        <taxon>Vibrionaceae</taxon>
        <taxon>Vibrio</taxon>
    </lineage>
</organism>
<reference evidence="1 2" key="1">
    <citation type="submission" date="2020-04" db="EMBL/GenBank/DDBJ databases">
        <title>Vibrio sp. SM6, a novel species isolated from seawater.</title>
        <authorList>
            <person name="Wang X."/>
        </authorList>
    </citation>
    <scope>NUCLEOTIDE SEQUENCE [LARGE SCALE GENOMIC DNA]</scope>
    <source>
        <strain evidence="1 2">SM6</strain>
    </source>
</reference>
<dbReference type="EMBL" id="JABAIK010000015">
    <property type="protein sequence ID" value="NLS14071.1"/>
    <property type="molecule type" value="Genomic_DNA"/>
</dbReference>
<protein>
    <recommendedName>
        <fullName evidence="3">Cation transporter</fullName>
    </recommendedName>
</protein>
<evidence type="ECO:0000313" key="2">
    <source>
        <dbReference type="Proteomes" id="UP000535589"/>
    </source>
</evidence>
<dbReference type="RefSeq" id="WP_168837167.1">
    <property type="nucleotide sequence ID" value="NZ_JABAIK010000015.1"/>
</dbReference>
<comment type="caution">
    <text evidence="1">The sequence shown here is derived from an EMBL/GenBank/DDBJ whole genome shotgun (WGS) entry which is preliminary data.</text>
</comment>
<dbReference type="Proteomes" id="UP000535589">
    <property type="component" value="Unassembled WGS sequence"/>
</dbReference>
<sequence length="75" mass="8960">MERDNFGICLSKALLSRNRNSTFTHVRAYEKRQIDAEEMMVRHVFPQMTGQDLLQTMCESNHFEWRAEFFCPSEN</sequence>
<proteinExistence type="predicted"/>
<dbReference type="AlphaFoldDB" id="A0A7X8TSZ0"/>
<accession>A0A7X8TSZ0</accession>
<gene>
    <name evidence="1" type="ORF">HGP28_14345</name>
</gene>
<name>A0A7X8TSZ0_9VIBR</name>
<evidence type="ECO:0000313" key="1">
    <source>
        <dbReference type="EMBL" id="NLS14071.1"/>
    </source>
</evidence>
<evidence type="ECO:0008006" key="3">
    <source>
        <dbReference type="Google" id="ProtNLM"/>
    </source>
</evidence>
<keyword evidence="2" id="KW-1185">Reference proteome</keyword>